<dbReference type="InterPro" id="IPR027387">
    <property type="entry name" value="Cytb/b6-like_sf"/>
</dbReference>
<dbReference type="GO" id="GO:0016020">
    <property type="term" value="C:membrane"/>
    <property type="evidence" value="ECO:0007669"/>
    <property type="project" value="InterPro"/>
</dbReference>
<feature type="transmembrane region" description="Helical" evidence="1">
    <location>
        <begin position="360"/>
        <end position="383"/>
    </location>
</feature>
<dbReference type="SUPFAM" id="SSF81342">
    <property type="entry name" value="Transmembrane di-heme cytochromes"/>
    <property type="match status" value="1"/>
</dbReference>
<evidence type="ECO:0000313" key="5">
    <source>
        <dbReference type="Proteomes" id="UP000256877"/>
    </source>
</evidence>
<feature type="transmembrane region" description="Helical" evidence="1">
    <location>
        <begin position="34"/>
        <end position="59"/>
    </location>
</feature>
<dbReference type="PROSITE" id="PS51002">
    <property type="entry name" value="CYTB_NTER"/>
    <property type="match status" value="1"/>
</dbReference>
<dbReference type="AlphaFoldDB" id="A0A371QYC1"/>
<dbReference type="PANTHER" id="PTHR19271">
    <property type="entry name" value="CYTOCHROME B"/>
    <property type="match status" value="1"/>
</dbReference>
<dbReference type="GO" id="GO:0009055">
    <property type="term" value="F:electron transfer activity"/>
    <property type="evidence" value="ECO:0007669"/>
    <property type="project" value="InterPro"/>
</dbReference>
<dbReference type="InterPro" id="IPR016174">
    <property type="entry name" value="Di-haem_cyt_TM"/>
</dbReference>
<dbReference type="InterPro" id="IPR036150">
    <property type="entry name" value="Cyt_b/b6_C_sf"/>
</dbReference>
<feature type="transmembrane region" description="Helical" evidence="1">
    <location>
        <begin position="185"/>
        <end position="204"/>
    </location>
</feature>
<name>A0A371QYC1_9CREN</name>
<dbReference type="EMBL" id="NMUE01000019">
    <property type="protein sequence ID" value="RFA95730.1"/>
    <property type="molecule type" value="Genomic_DNA"/>
</dbReference>
<evidence type="ECO:0000313" key="4">
    <source>
        <dbReference type="EMBL" id="RFA99058.1"/>
    </source>
</evidence>
<protein>
    <submittedName>
        <fullName evidence="3">Cytochrome B6</fullName>
    </submittedName>
</protein>
<evidence type="ECO:0000313" key="6">
    <source>
        <dbReference type="Proteomes" id="UP000257123"/>
    </source>
</evidence>
<keyword evidence="1" id="KW-1133">Transmembrane helix</keyword>
<dbReference type="Proteomes" id="UP000257123">
    <property type="component" value="Unassembled WGS sequence"/>
</dbReference>
<dbReference type="RefSeq" id="WP_116421196.1">
    <property type="nucleotide sequence ID" value="NZ_NMUE01000019.1"/>
</dbReference>
<dbReference type="SUPFAM" id="SSF81648">
    <property type="entry name" value="a domain/subunit of cytochrome bc1 complex (Ubiquinol-cytochrome c reductase)"/>
    <property type="match status" value="1"/>
</dbReference>
<dbReference type="InterPro" id="IPR005797">
    <property type="entry name" value="Cyt_b/b6_N"/>
</dbReference>
<dbReference type="GO" id="GO:0022904">
    <property type="term" value="P:respiratory electron transport chain"/>
    <property type="evidence" value="ECO:0007669"/>
    <property type="project" value="InterPro"/>
</dbReference>
<dbReference type="Gene3D" id="1.20.810.10">
    <property type="entry name" value="Cytochrome Bc1 Complex, Chain C"/>
    <property type="match status" value="1"/>
</dbReference>
<accession>A0A371QYC1</accession>
<organism evidence="3 6">
    <name type="scientific">Pyrobaculum aerophilum</name>
    <dbReference type="NCBI Taxonomy" id="13773"/>
    <lineage>
        <taxon>Archaea</taxon>
        <taxon>Thermoproteota</taxon>
        <taxon>Thermoprotei</taxon>
        <taxon>Thermoproteales</taxon>
        <taxon>Thermoproteaceae</taxon>
        <taxon>Pyrobaculum</taxon>
    </lineage>
</organism>
<feature type="transmembrane region" description="Helical" evidence="1">
    <location>
        <begin position="216"/>
        <end position="235"/>
    </location>
</feature>
<evidence type="ECO:0000313" key="3">
    <source>
        <dbReference type="EMBL" id="RFA95730.1"/>
    </source>
</evidence>
<dbReference type="OrthoDB" id="55795at2157"/>
<feature type="transmembrane region" description="Helical" evidence="1">
    <location>
        <begin position="329"/>
        <end position="348"/>
    </location>
</feature>
<dbReference type="Proteomes" id="UP000256877">
    <property type="component" value="Unassembled WGS sequence"/>
</dbReference>
<proteinExistence type="predicted"/>
<feature type="domain" description="Cytochrome b/b6 N-terminal region profile" evidence="2">
    <location>
        <begin position="7"/>
        <end position="249"/>
    </location>
</feature>
<comment type="caution">
    <text evidence="3">The sequence shown here is derived from an EMBL/GenBank/DDBJ whole genome shotgun (WGS) entry which is preliminary data.</text>
</comment>
<sequence>MRALVRLWELLLERFHLKEFLEHPVPRYSNINPLYWFGDVAAVSFFLLALTGFFLALLYTPGVQVTEIPTSALMPWDRLYLHGEEVPPTLKATQSYVSAYTIVYLTPFGFVLRQFHLWAAYLMIFAALVHFFAKFVLGSYKRKGGGALWLLGVLLGFLTINQAVLGYILPLHLDGILALMIGLNLFRYFDYIGIPMGGTIIALLGSNYPTDAVVKIVYVAHILIVPAIILILLGLKIQGILYGGVSPPPVKNEEIRRKMVEDKEPFYPHRFALMVGQVFLQISLLLLLVAFFPLPLLEPWAPGETVPSGVRPPWPVMWYYTYVKMIDPFISVGLPIVLVLFALVVPLLDRKGGVSISERWFWILIAIIYMAIIGYGTVLGFIIDIPKQITPFTRIAVPPESAVPYITTPSPIG</sequence>
<evidence type="ECO:0000259" key="2">
    <source>
        <dbReference type="PROSITE" id="PS51002"/>
    </source>
</evidence>
<feature type="transmembrane region" description="Helical" evidence="1">
    <location>
        <begin position="95"/>
        <end position="112"/>
    </location>
</feature>
<keyword evidence="1" id="KW-0472">Membrane</keyword>
<evidence type="ECO:0000256" key="1">
    <source>
        <dbReference type="SAM" id="Phobius"/>
    </source>
</evidence>
<dbReference type="Pfam" id="PF13631">
    <property type="entry name" value="Cytochrom_B_N_2"/>
    <property type="match status" value="1"/>
</dbReference>
<keyword evidence="1" id="KW-0812">Transmembrane</keyword>
<gene>
    <name evidence="3" type="ORF">CGL51_06950</name>
    <name evidence="4" type="ORF">CGL52_05515</name>
</gene>
<feature type="transmembrane region" description="Helical" evidence="1">
    <location>
        <begin position="149"/>
        <end position="173"/>
    </location>
</feature>
<feature type="transmembrane region" description="Helical" evidence="1">
    <location>
        <begin position="271"/>
        <end position="292"/>
    </location>
</feature>
<reference evidence="5 6" key="1">
    <citation type="submission" date="2017-07" db="EMBL/GenBank/DDBJ databases">
        <title>Draft genome sequence of aerobic hyperthermophilic archaea, Pyrobaculum aerophilum YKB31 and YKB32.</title>
        <authorList>
            <person name="Mochizuki T."/>
            <person name="Berliner A.J."/>
            <person name="Yoshida-Takashima Y."/>
            <person name="Takaki Y."/>
            <person name="Nunoura T."/>
            <person name="Takai K."/>
        </authorList>
    </citation>
    <scope>NUCLEOTIDE SEQUENCE [LARGE SCALE GENOMIC DNA]</scope>
    <source>
        <strain evidence="3 6">YKB31</strain>
        <strain evidence="4 5">YKB32</strain>
    </source>
</reference>
<dbReference type="EMBL" id="NMUF01000011">
    <property type="protein sequence ID" value="RFA99058.1"/>
    <property type="molecule type" value="Genomic_DNA"/>
</dbReference>
<dbReference type="GO" id="GO:0016491">
    <property type="term" value="F:oxidoreductase activity"/>
    <property type="evidence" value="ECO:0007669"/>
    <property type="project" value="InterPro"/>
</dbReference>
<feature type="transmembrane region" description="Helical" evidence="1">
    <location>
        <begin position="119"/>
        <end position="137"/>
    </location>
</feature>
<dbReference type="PANTHER" id="PTHR19271:SF16">
    <property type="entry name" value="CYTOCHROME B"/>
    <property type="match status" value="1"/>
</dbReference>